<comment type="caution">
    <text evidence="7">The sequence shown here is derived from an EMBL/GenBank/DDBJ whole genome shotgun (WGS) entry which is preliminary data.</text>
</comment>
<evidence type="ECO:0000256" key="5">
    <source>
        <dbReference type="SAM" id="Phobius"/>
    </source>
</evidence>
<comment type="subcellular location">
    <subcellularLocation>
        <location evidence="1">Membrane</location>
    </subcellularLocation>
</comment>
<reference evidence="7 8" key="1">
    <citation type="submission" date="2014-03" db="EMBL/GenBank/DDBJ databases">
        <title>Draft genome sequence of the novel thermoacidophilic archaea Acidianus copahuensis ALE1 strain, isolated from Copahue volcanic area in Neuquen Argentina.</title>
        <authorList>
            <person name="Urbieta M.S."/>
            <person name="Rascovan N."/>
            <person name="Castro C."/>
            <person name="Revale S."/>
            <person name="Giaveno M.A."/>
            <person name="Vazquez M.P."/>
            <person name="Donati E.R."/>
        </authorList>
    </citation>
    <scope>NUCLEOTIDE SEQUENCE [LARGE SCALE GENOMIC DNA]</scope>
    <source>
        <strain evidence="7 8">ALE1</strain>
    </source>
</reference>
<evidence type="ECO:0000256" key="3">
    <source>
        <dbReference type="ARBA" id="ARBA00022989"/>
    </source>
</evidence>
<gene>
    <name evidence="7" type="ORF">CM19_11820</name>
</gene>
<dbReference type="InterPro" id="IPR006685">
    <property type="entry name" value="MscS_channel_2nd"/>
</dbReference>
<dbReference type="GO" id="GO:0016020">
    <property type="term" value="C:membrane"/>
    <property type="evidence" value="ECO:0007669"/>
    <property type="project" value="UniProtKB-SubCell"/>
</dbReference>
<dbReference type="GO" id="GO:0008381">
    <property type="term" value="F:mechanosensitive monoatomic ion channel activity"/>
    <property type="evidence" value="ECO:0007669"/>
    <property type="project" value="InterPro"/>
</dbReference>
<keyword evidence="2 5" id="KW-0812">Transmembrane</keyword>
<name>A0A031LM03_9CREN</name>
<dbReference type="Proteomes" id="UP000024332">
    <property type="component" value="Unassembled WGS sequence"/>
</dbReference>
<evidence type="ECO:0000259" key="6">
    <source>
        <dbReference type="Pfam" id="PF00924"/>
    </source>
</evidence>
<feature type="transmembrane region" description="Helical" evidence="5">
    <location>
        <begin position="77"/>
        <end position="99"/>
    </location>
</feature>
<evidence type="ECO:0000256" key="1">
    <source>
        <dbReference type="ARBA" id="ARBA00004370"/>
    </source>
</evidence>
<feature type="domain" description="Mechanosensitive ion channel MscS" evidence="6">
    <location>
        <begin position="120"/>
        <end position="203"/>
    </location>
</feature>
<keyword evidence="8" id="KW-1185">Reference proteome</keyword>
<dbReference type="PANTHER" id="PTHR30221:SF1">
    <property type="entry name" value="SMALL-CONDUCTANCE MECHANOSENSITIVE CHANNEL"/>
    <property type="match status" value="1"/>
</dbReference>
<feature type="transmembrane region" description="Helical" evidence="5">
    <location>
        <begin position="37"/>
        <end position="56"/>
    </location>
</feature>
<dbReference type="InterPro" id="IPR045275">
    <property type="entry name" value="MscS_archaea/bacteria_type"/>
</dbReference>
<dbReference type="AlphaFoldDB" id="A0A031LM03"/>
<organism evidence="7 8">
    <name type="scientific">Candidatus Acidianus copahuensis</name>
    <dbReference type="NCBI Taxonomy" id="1160895"/>
    <lineage>
        <taxon>Archaea</taxon>
        <taxon>Thermoproteota</taxon>
        <taxon>Thermoprotei</taxon>
        <taxon>Sulfolobales</taxon>
        <taxon>Sulfolobaceae</taxon>
        <taxon>Acidianus</taxon>
    </lineage>
</organism>
<evidence type="ECO:0000256" key="4">
    <source>
        <dbReference type="ARBA" id="ARBA00023136"/>
    </source>
</evidence>
<dbReference type="InterPro" id="IPR010920">
    <property type="entry name" value="LSM_dom_sf"/>
</dbReference>
<dbReference type="Gene3D" id="2.30.30.60">
    <property type="match status" value="1"/>
</dbReference>
<dbReference type="SUPFAM" id="SSF50182">
    <property type="entry name" value="Sm-like ribonucleoproteins"/>
    <property type="match status" value="1"/>
</dbReference>
<keyword evidence="4 5" id="KW-0472">Membrane</keyword>
<dbReference type="PANTHER" id="PTHR30221">
    <property type="entry name" value="SMALL-CONDUCTANCE MECHANOSENSITIVE CHANNEL"/>
    <property type="match status" value="1"/>
</dbReference>
<feature type="transmembrane region" description="Helical" evidence="5">
    <location>
        <begin position="7"/>
        <end position="25"/>
    </location>
</feature>
<dbReference type="Gene3D" id="1.10.287.1260">
    <property type="match status" value="1"/>
</dbReference>
<accession>A0A031LM03</accession>
<keyword evidence="3 5" id="KW-1133">Transmembrane helix</keyword>
<feature type="transmembrane region" description="Helical" evidence="5">
    <location>
        <begin position="111"/>
        <end position="132"/>
    </location>
</feature>
<protein>
    <submittedName>
        <fullName evidence="7">Mechanosensitive ion channel protein MscS</fullName>
    </submittedName>
</protein>
<dbReference type="InterPro" id="IPR023408">
    <property type="entry name" value="MscS_beta-dom_sf"/>
</dbReference>
<evidence type="ECO:0000313" key="7">
    <source>
        <dbReference type="EMBL" id="EZQ01908.1"/>
    </source>
</evidence>
<sequence>MNKALGFIVLLIVILISAAAIVYILSPILKLPVSFTLIIYSILILIGGIILTNLVSKLIKNEISRILGQTASGTLNLGLKTIGYIVTIIAAMSILKIGITSILFGGTVTGIIAGLALETPLSNVFSGIFLMLSRPFSIGDRVTISTWQYGLLAPTYPPKFSSNDFLIPGYTGKIIDISLMYTSLLTDENVLLKIPSSIMIQAAIFVHNEEYRLVRTKYEIPKTIDPDEAIQEIKLSLKGLNFLIGEPSIKVLDTSLTTYVIAIDAYCKGQYEEPPRSEIIKNVIKTVNKISDEKVKT</sequence>
<evidence type="ECO:0000313" key="8">
    <source>
        <dbReference type="Proteomes" id="UP000024332"/>
    </source>
</evidence>
<evidence type="ECO:0000256" key="2">
    <source>
        <dbReference type="ARBA" id="ARBA00022692"/>
    </source>
</evidence>
<dbReference type="Pfam" id="PF00924">
    <property type="entry name" value="MS_channel_2nd"/>
    <property type="match status" value="1"/>
</dbReference>
<proteinExistence type="predicted"/>
<dbReference type="STRING" id="1160895.CM19_11820"/>
<dbReference type="EMBL" id="JFZT01000059">
    <property type="protein sequence ID" value="EZQ01908.1"/>
    <property type="molecule type" value="Genomic_DNA"/>
</dbReference>